<reference evidence="1" key="2">
    <citation type="submission" date="2014-06" db="EMBL/GenBank/DDBJ databases">
        <authorList>
            <person name="Aslett M."/>
        </authorList>
    </citation>
    <scope>NUCLEOTIDE SEQUENCE</scope>
</reference>
<evidence type="ECO:0000313" key="1">
    <source>
        <dbReference type="EMBL" id="CDS22847.1"/>
    </source>
</evidence>
<dbReference type="AlphaFoldDB" id="A0A068WYW8"/>
<organism evidence="1">
    <name type="scientific">Echinococcus granulosus</name>
    <name type="common">Hydatid tapeworm</name>
    <dbReference type="NCBI Taxonomy" id="6210"/>
    <lineage>
        <taxon>Eukaryota</taxon>
        <taxon>Metazoa</taxon>
        <taxon>Spiralia</taxon>
        <taxon>Lophotrochozoa</taxon>
        <taxon>Platyhelminthes</taxon>
        <taxon>Cestoda</taxon>
        <taxon>Eucestoda</taxon>
        <taxon>Cyclophyllidea</taxon>
        <taxon>Taeniidae</taxon>
        <taxon>Echinococcus</taxon>
        <taxon>Echinococcus granulosus group</taxon>
    </lineage>
</organism>
<dbReference type="WBParaSite" id="EgrG_000683600">
    <property type="protein sequence ID" value="EgrG_000683600"/>
    <property type="gene ID" value="EgrG_000683600"/>
</dbReference>
<dbReference type="Proteomes" id="UP000492820">
    <property type="component" value="Unassembled WGS sequence"/>
</dbReference>
<accession>A0A068WYW8</accession>
<protein>
    <submittedName>
        <fullName evidence="1 3">Uncharacterized protein</fullName>
    </submittedName>
</protein>
<name>A0A068WYW8_ECHGR</name>
<evidence type="ECO:0000313" key="3">
    <source>
        <dbReference type="WBParaSite" id="EgrG_000683600"/>
    </source>
</evidence>
<reference evidence="1 2" key="1">
    <citation type="journal article" date="2013" name="Nature">
        <title>The genomes of four tapeworm species reveal adaptations to parasitism.</title>
        <authorList>
            <person name="Tsai I.J."/>
            <person name="Zarowiecki M."/>
            <person name="Holroyd N."/>
            <person name="Garciarrubio A."/>
            <person name="Sanchez-Flores A."/>
            <person name="Brooks K.L."/>
            <person name="Tracey A."/>
            <person name="Bobes R.J."/>
            <person name="Fragoso G."/>
            <person name="Sciutto E."/>
            <person name="Aslett M."/>
            <person name="Beasley H."/>
            <person name="Bennett H.M."/>
            <person name="Cai J."/>
            <person name="Camicia F."/>
            <person name="Clark R."/>
            <person name="Cucher M."/>
            <person name="De Silva N."/>
            <person name="Day T.A."/>
            <person name="Deplazes P."/>
            <person name="Estrada K."/>
            <person name="Fernandez C."/>
            <person name="Holland P.W."/>
            <person name="Hou J."/>
            <person name="Hu S."/>
            <person name="Huckvale T."/>
            <person name="Hung S.S."/>
            <person name="Kamenetzky L."/>
            <person name="Keane J.A."/>
            <person name="Kiss F."/>
            <person name="Koziol U."/>
            <person name="Lambert O."/>
            <person name="Liu K."/>
            <person name="Luo X."/>
            <person name="Luo Y."/>
            <person name="Macchiaroli N."/>
            <person name="Nichol S."/>
            <person name="Paps J."/>
            <person name="Parkinson J."/>
            <person name="Pouchkina-Stantcheva N."/>
            <person name="Riddiford N."/>
            <person name="Rosenzvit M."/>
            <person name="Salinas G."/>
            <person name="Wasmuth J.D."/>
            <person name="Zamanian M."/>
            <person name="Zheng Y."/>
            <person name="Cai X."/>
            <person name="Soberon X."/>
            <person name="Olson P.D."/>
            <person name="Laclette J.P."/>
            <person name="Brehm K."/>
            <person name="Berriman M."/>
            <person name="Garciarrubio A."/>
            <person name="Bobes R.J."/>
            <person name="Fragoso G."/>
            <person name="Sanchez-Flores A."/>
            <person name="Estrada K."/>
            <person name="Cevallos M.A."/>
            <person name="Morett E."/>
            <person name="Gonzalez V."/>
            <person name="Portillo T."/>
            <person name="Ochoa-Leyva A."/>
            <person name="Jose M.V."/>
            <person name="Sciutto E."/>
            <person name="Landa A."/>
            <person name="Jimenez L."/>
            <person name="Valdes V."/>
            <person name="Carrero J.C."/>
            <person name="Larralde C."/>
            <person name="Morales-Montor J."/>
            <person name="Limon-Lason J."/>
            <person name="Soberon X."/>
            <person name="Laclette J.P."/>
        </authorList>
    </citation>
    <scope>NUCLEOTIDE SEQUENCE [LARGE SCALE GENOMIC DNA]</scope>
</reference>
<gene>
    <name evidence="1" type="ORF">EgrG_000683600</name>
</gene>
<proteinExistence type="predicted"/>
<evidence type="ECO:0000313" key="2">
    <source>
        <dbReference type="Proteomes" id="UP000492820"/>
    </source>
</evidence>
<reference evidence="3" key="3">
    <citation type="submission" date="2020-10" db="UniProtKB">
        <authorList>
            <consortium name="WormBaseParasite"/>
        </authorList>
    </citation>
    <scope>IDENTIFICATION</scope>
</reference>
<dbReference type="EMBL" id="LK028588">
    <property type="protein sequence ID" value="CDS22847.1"/>
    <property type="molecule type" value="Genomic_DNA"/>
</dbReference>
<sequence>MDYPLHPSPPSCTTNHSLVLPPIGAPPLLPATTKRVEANHRQLAPIRPPVNADDVYLKLALNSPNTPKLPEPPCPLCQENNKSPLQRSHSIRGRLSIHPSTHWLRRTLAAEAVMHTTLALEGADHAHGSDGLALRVLVSRMMLSK</sequence>